<organism evidence="2 3">
    <name type="scientific">Pleurodeles waltl</name>
    <name type="common">Iberian ribbed newt</name>
    <dbReference type="NCBI Taxonomy" id="8319"/>
    <lineage>
        <taxon>Eukaryota</taxon>
        <taxon>Metazoa</taxon>
        <taxon>Chordata</taxon>
        <taxon>Craniata</taxon>
        <taxon>Vertebrata</taxon>
        <taxon>Euteleostomi</taxon>
        <taxon>Amphibia</taxon>
        <taxon>Batrachia</taxon>
        <taxon>Caudata</taxon>
        <taxon>Salamandroidea</taxon>
        <taxon>Salamandridae</taxon>
        <taxon>Pleurodelinae</taxon>
        <taxon>Pleurodeles</taxon>
    </lineage>
</organism>
<dbReference type="AlphaFoldDB" id="A0AAV7M4B9"/>
<evidence type="ECO:0000313" key="3">
    <source>
        <dbReference type="Proteomes" id="UP001066276"/>
    </source>
</evidence>
<reference evidence="2" key="1">
    <citation type="journal article" date="2022" name="bioRxiv">
        <title>Sequencing and chromosome-scale assembly of the giantPleurodeles waltlgenome.</title>
        <authorList>
            <person name="Brown T."/>
            <person name="Elewa A."/>
            <person name="Iarovenko S."/>
            <person name="Subramanian E."/>
            <person name="Araus A.J."/>
            <person name="Petzold A."/>
            <person name="Susuki M."/>
            <person name="Suzuki K.-i.T."/>
            <person name="Hayashi T."/>
            <person name="Toyoda A."/>
            <person name="Oliveira C."/>
            <person name="Osipova E."/>
            <person name="Leigh N.D."/>
            <person name="Simon A."/>
            <person name="Yun M.H."/>
        </authorList>
    </citation>
    <scope>NUCLEOTIDE SEQUENCE</scope>
    <source>
        <strain evidence="2">20211129_DDA</strain>
        <tissue evidence="2">Liver</tissue>
    </source>
</reference>
<accession>A0AAV7M4B9</accession>
<proteinExistence type="predicted"/>
<keyword evidence="3" id="KW-1185">Reference proteome</keyword>
<comment type="caution">
    <text evidence="2">The sequence shown here is derived from an EMBL/GenBank/DDBJ whole genome shotgun (WGS) entry which is preliminary data.</text>
</comment>
<name>A0AAV7M4B9_PLEWA</name>
<dbReference type="EMBL" id="JANPWB010000014">
    <property type="protein sequence ID" value="KAJ1096723.1"/>
    <property type="molecule type" value="Genomic_DNA"/>
</dbReference>
<dbReference type="Proteomes" id="UP001066276">
    <property type="component" value="Chromosome 10"/>
</dbReference>
<protein>
    <submittedName>
        <fullName evidence="2">Uncharacterized protein</fullName>
    </submittedName>
</protein>
<evidence type="ECO:0000256" key="1">
    <source>
        <dbReference type="SAM" id="MobiDB-lite"/>
    </source>
</evidence>
<feature type="compositionally biased region" description="Polar residues" evidence="1">
    <location>
        <begin position="58"/>
        <end position="68"/>
    </location>
</feature>
<sequence length="112" mass="12379">MAPPACIIHPELSQGDTVTEQQPCHYILVSSPPEHRTKQQPRCGQREDSPEGIPEAPTATSIHSTAGRNTAWEGEHVKAKSGALATTQSMLRLRFIKRPLSTRREGSWEVLL</sequence>
<gene>
    <name evidence="2" type="ORF">NDU88_001855</name>
</gene>
<feature type="region of interest" description="Disordered" evidence="1">
    <location>
        <begin position="31"/>
        <end position="68"/>
    </location>
</feature>
<evidence type="ECO:0000313" key="2">
    <source>
        <dbReference type="EMBL" id="KAJ1096723.1"/>
    </source>
</evidence>